<evidence type="ECO:0000259" key="3">
    <source>
        <dbReference type="Pfam" id="PF05193"/>
    </source>
</evidence>
<dbReference type="InterPro" id="IPR011765">
    <property type="entry name" value="Pept_M16_N"/>
</dbReference>
<feature type="domain" description="Peptidase M16 N-terminal" evidence="2">
    <location>
        <begin position="72"/>
        <end position="201"/>
    </location>
</feature>
<dbReference type="GO" id="GO:0046872">
    <property type="term" value="F:metal ion binding"/>
    <property type="evidence" value="ECO:0007669"/>
    <property type="project" value="InterPro"/>
</dbReference>
<dbReference type="InterPro" id="IPR011249">
    <property type="entry name" value="Metalloenz_LuxS/M16"/>
</dbReference>
<feature type="chain" id="PRO_5003127189" evidence="1">
    <location>
        <begin position="25"/>
        <end position="487"/>
    </location>
</feature>
<evidence type="ECO:0000313" key="4">
    <source>
        <dbReference type="EMBL" id="ADL13014.1"/>
    </source>
</evidence>
<dbReference type="Proteomes" id="UP000001661">
    <property type="component" value="Chromosome"/>
</dbReference>
<dbReference type="InterPro" id="IPR007863">
    <property type="entry name" value="Peptidase_M16_C"/>
</dbReference>
<keyword evidence="1" id="KW-0732">Signal</keyword>
<name>D9QR73_ACEAZ</name>
<evidence type="ECO:0000256" key="1">
    <source>
        <dbReference type="SAM" id="SignalP"/>
    </source>
</evidence>
<dbReference type="AlphaFoldDB" id="D9QR73"/>
<dbReference type="EMBL" id="CP002105">
    <property type="protein sequence ID" value="ADL13014.1"/>
    <property type="molecule type" value="Genomic_DNA"/>
</dbReference>
<dbReference type="InterPro" id="IPR050361">
    <property type="entry name" value="MPP/UQCRC_Complex"/>
</dbReference>
<dbReference type="HOGENOM" id="CLU_009902_6_1_9"/>
<dbReference type="KEGG" id="aar:Acear_1506"/>
<organism evidence="4 5">
    <name type="scientific">Acetohalobium arabaticum (strain ATCC 49924 / DSM 5501 / Z-7288)</name>
    <dbReference type="NCBI Taxonomy" id="574087"/>
    <lineage>
        <taxon>Bacteria</taxon>
        <taxon>Bacillati</taxon>
        <taxon>Bacillota</taxon>
        <taxon>Clostridia</taxon>
        <taxon>Halanaerobiales</taxon>
        <taxon>Halobacteroidaceae</taxon>
        <taxon>Acetohalobium</taxon>
    </lineage>
</organism>
<dbReference type="PANTHER" id="PTHR11851">
    <property type="entry name" value="METALLOPROTEASE"/>
    <property type="match status" value="1"/>
</dbReference>
<dbReference type="Pfam" id="PF00675">
    <property type="entry name" value="Peptidase_M16"/>
    <property type="match status" value="1"/>
</dbReference>
<dbReference type="PANTHER" id="PTHR11851:SF224">
    <property type="entry name" value="PROCESSING PROTEASE"/>
    <property type="match status" value="1"/>
</dbReference>
<reference evidence="4 5" key="1">
    <citation type="journal article" date="2010" name="Stand. Genomic Sci.">
        <title>Complete genome sequence of Acetohalobium arabaticum type strain (Z-7288).</title>
        <authorList>
            <person name="Sikorski J."/>
            <person name="Lapidus A."/>
            <person name="Chertkov O."/>
            <person name="Lucas S."/>
            <person name="Copeland A."/>
            <person name="Glavina Del Rio T."/>
            <person name="Nolan M."/>
            <person name="Tice H."/>
            <person name="Cheng J.F."/>
            <person name="Han C."/>
            <person name="Brambilla E."/>
            <person name="Pitluck S."/>
            <person name="Liolios K."/>
            <person name="Ivanova N."/>
            <person name="Mavromatis K."/>
            <person name="Mikhailova N."/>
            <person name="Pati A."/>
            <person name="Bruce D."/>
            <person name="Detter C."/>
            <person name="Tapia R."/>
            <person name="Goodwin L."/>
            <person name="Chen A."/>
            <person name="Palaniappan K."/>
            <person name="Land M."/>
            <person name="Hauser L."/>
            <person name="Chang Y.J."/>
            <person name="Jeffries C.D."/>
            <person name="Rohde M."/>
            <person name="Goker M."/>
            <person name="Spring S."/>
            <person name="Woyke T."/>
            <person name="Bristow J."/>
            <person name="Eisen J.A."/>
            <person name="Markowitz V."/>
            <person name="Hugenholtz P."/>
            <person name="Kyrpides N.C."/>
            <person name="Klenk H.P."/>
        </authorList>
    </citation>
    <scope>NUCLEOTIDE SEQUENCE [LARGE SCALE GENOMIC DNA]</scope>
    <source>
        <strain evidence="5">ATCC 49924 / DSM 5501 / Z-7288</strain>
    </source>
</reference>
<evidence type="ECO:0000313" key="5">
    <source>
        <dbReference type="Proteomes" id="UP000001661"/>
    </source>
</evidence>
<dbReference type="Gene3D" id="3.30.830.10">
    <property type="entry name" value="Metalloenzyme, LuxS/M16 peptidase-like"/>
    <property type="match status" value="2"/>
</dbReference>
<evidence type="ECO:0000259" key="2">
    <source>
        <dbReference type="Pfam" id="PF00675"/>
    </source>
</evidence>
<dbReference type="RefSeq" id="WP_013278459.1">
    <property type="nucleotide sequence ID" value="NC_014378.1"/>
</dbReference>
<gene>
    <name evidence="4" type="ordered locus">Acear_1506</name>
</gene>
<keyword evidence="5" id="KW-1185">Reference proteome</keyword>
<protein>
    <submittedName>
        <fullName evidence="4">Peptidase M16 domain protein</fullName>
    </submittedName>
</protein>
<sequence length="487" mass="56584">MKKITLVLMLVVIISLVAVQTSYAGVDFDQELFKELAKNKNKIPKIDIPDYKRVELENGMIIYLVKNDELPIVELTGYIKGGRRQEKKDIAGISGFMFEMMNTGTKELSEQDFLRYKELHGIGFNFGVNKDYFKFSGNALSTDKEALISLTADILRYPKFDAEYFKRIKQEKKRSLAQAKTEEDSLLDMYFYRNLYEDHPYSFSSDLNLKMKALDNITPSSLQKFHRRNVAPNNIVLGIIGDIDLSQMEKLVREQFSDWSKRETRIRQPEIKENKDDHNKVILINKPDATQATIKMGYNFFSNSFEDKIPFEMANRVYGSGRFGSRLMENLRSEKGYVYSVYSRDNYYELGGDYYITTEVKPAKSDETIAAIKKEMLSIKRGKNKISEDELFKIINRYNALFPKVYNSKLSILNKVIYNAEIRDRKPNYMNEYIQEYNNLDAATAQKVFAEYTYPNRFLTVIVGKKQDILPEFENQGIDVEVVEIGT</sequence>
<dbReference type="SUPFAM" id="SSF63411">
    <property type="entry name" value="LuxS/MPP-like metallohydrolase"/>
    <property type="match status" value="2"/>
</dbReference>
<feature type="domain" description="Peptidase M16 C-terminal" evidence="3">
    <location>
        <begin position="216"/>
        <end position="396"/>
    </location>
</feature>
<dbReference type="Pfam" id="PF05193">
    <property type="entry name" value="Peptidase_M16_C"/>
    <property type="match status" value="1"/>
</dbReference>
<dbReference type="OrthoDB" id="9811314at2"/>
<feature type="signal peptide" evidence="1">
    <location>
        <begin position="1"/>
        <end position="24"/>
    </location>
</feature>
<dbReference type="eggNOG" id="COG0612">
    <property type="taxonomic scope" value="Bacteria"/>
</dbReference>
<dbReference type="STRING" id="574087.Acear_1506"/>
<proteinExistence type="predicted"/>
<accession>D9QR73</accession>